<sequence length="103" mass="11124">MDEDSCGSLFLICTFGGVFGKQELTTTFGLKDGLTSAAMKSKSANLLIPRGLLKSFDDNDDRNDDDDNEETCLSSFPFLSMSPILSFSLGSETSPSYQCCLSP</sequence>
<gene>
    <name evidence="1" type="ORF">HUJ06_022195</name>
</gene>
<dbReference type="EMBL" id="DUZY01000001">
    <property type="protein sequence ID" value="DAD20732.1"/>
    <property type="molecule type" value="Genomic_DNA"/>
</dbReference>
<name>A0A822XL60_NELNU</name>
<organism evidence="1 2">
    <name type="scientific">Nelumbo nucifera</name>
    <name type="common">Sacred lotus</name>
    <dbReference type="NCBI Taxonomy" id="4432"/>
    <lineage>
        <taxon>Eukaryota</taxon>
        <taxon>Viridiplantae</taxon>
        <taxon>Streptophyta</taxon>
        <taxon>Embryophyta</taxon>
        <taxon>Tracheophyta</taxon>
        <taxon>Spermatophyta</taxon>
        <taxon>Magnoliopsida</taxon>
        <taxon>Proteales</taxon>
        <taxon>Nelumbonaceae</taxon>
        <taxon>Nelumbo</taxon>
    </lineage>
</organism>
<reference evidence="1 2" key="1">
    <citation type="journal article" date="2020" name="Mol. Biol. Evol.">
        <title>Distinct Expression and Methylation Patterns for Genes with Different Fates following a Single Whole-Genome Duplication in Flowering Plants.</title>
        <authorList>
            <person name="Shi T."/>
            <person name="Rahmani R.S."/>
            <person name="Gugger P.F."/>
            <person name="Wang M."/>
            <person name="Li H."/>
            <person name="Zhang Y."/>
            <person name="Li Z."/>
            <person name="Wang Q."/>
            <person name="Van de Peer Y."/>
            <person name="Marchal K."/>
            <person name="Chen J."/>
        </authorList>
    </citation>
    <scope>NUCLEOTIDE SEQUENCE [LARGE SCALE GENOMIC DNA]</scope>
    <source>
        <tissue evidence="1">Leaf</tissue>
    </source>
</reference>
<comment type="caution">
    <text evidence="1">The sequence shown here is derived from an EMBL/GenBank/DDBJ whole genome shotgun (WGS) entry which is preliminary data.</text>
</comment>
<keyword evidence="2" id="KW-1185">Reference proteome</keyword>
<evidence type="ECO:0000313" key="2">
    <source>
        <dbReference type="Proteomes" id="UP000607653"/>
    </source>
</evidence>
<evidence type="ECO:0000313" key="1">
    <source>
        <dbReference type="EMBL" id="DAD20732.1"/>
    </source>
</evidence>
<proteinExistence type="predicted"/>
<dbReference type="Proteomes" id="UP000607653">
    <property type="component" value="Unassembled WGS sequence"/>
</dbReference>
<dbReference type="AlphaFoldDB" id="A0A822XL60"/>
<accession>A0A822XL60</accession>
<protein>
    <submittedName>
        <fullName evidence="1">Uncharacterized protein</fullName>
    </submittedName>
</protein>